<reference evidence="2 3" key="1">
    <citation type="submission" date="2019-09" db="EMBL/GenBank/DDBJ databases">
        <title>Sulfurimonas gotlandica sp. nov., a chemoautotrophic and psychrotolerant epsilonproteobacterium isolated from a pelagic redoxcline, and an emended description of the genus Sulfurimonas.</title>
        <authorList>
            <person name="Wang S."/>
            <person name="Jiang L."/>
            <person name="Shao S."/>
        </authorList>
    </citation>
    <scope>NUCLEOTIDE SEQUENCE [LARGE SCALE GENOMIC DNA]</scope>
    <source>
        <strain evidence="2 3">GYSZ_1</strain>
    </source>
</reference>
<evidence type="ECO:0000256" key="1">
    <source>
        <dbReference type="SAM" id="Phobius"/>
    </source>
</evidence>
<evidence type="ECO:0000313" key="2">
    <source>
        <dbReference type="EMBL" id="QFR49066.1"/>
    </source>
</evidence>
<dbReference type="AlphaFoldDB" id="A0A5P8P036"/>
<keyword evidence="1" id="KW-0812">Transmembrane</keyword>
<keyword evidence="3" id="KW-1185">Reference proteome</keyword>
<accession>A0A5P8P036</accession>
<proteinExistence type="predicted"/>
<gene>
    <name evidence="2" type="ORF">FJR48_04725</name>
</gene>
<feature type="transmembrane region" description="Helical" evidence="1">
    <location>
        <begin position="22"/>
        <end position="44"/>
    </location>
</feature>
<name>A0A5P8P036_9BACT</name>
<dbReference type="EMBL" id="CP043617">
    <property type="protein sequence ID" value="QFR49066.1"/>
    <property type="molecule type" value="Genomic_DNA"/>
</dbReference>
<keyword evidence="1" id="KW-1133">Transmembrane helix</keyword>
<dbReference type="Proteomes" id="UP000326944">
    <property type="component" value="Chromosome"/>
</dbReference>
<protein>
    <submittedName>
        <fullName evidence="2">Uncharacterized protein</fullName>
    </submittedName>
</protein>
<dbReference type="OrthoDB" id="5334838at2"/>
<keyword evidence="1" id="KW-0472">Membrane</keyword>
<sequence length="63" mass="7084">MGEPRLEDIADYDTLKGEKKKVVFAVILAGLTIGVIYTIAYNMYDNSDENLAQDKSYKVAPRK</sequence>
<organism evidence="2 3">
    <name type="scientific">Sulfurimonas lithotrophica</name>
    <dbReference type="NCBI Taxonomy" id="2590022"/>
    <lineage>
        <taxon>Bacteria</taxon>
        <taxon>Pseudomonadati</taxon>
        <taxon>Campylobacterota</taxon>
        <taxon>Epsilonproteobacteria</taxon>
        <taxon>Campylobacterales</taxon>
        <taxon>Sulfurimonadaceae</taxon>
        <taxon>Sulfurimonas</taxon>
    </lineage>
</organism>
<dbReference type="RefSeq" id="WP_152307009.1">
    <property type="nucleotide sequence ID" value="NZ_CP043617.1"/>
</dbReference>
<evidence type="ECO:0000313" key="3">
    <source>
        <dbReference type="Proteomes" id="UP000326944"/>
    </source>
</evidence>
<dbReference type="KEGG" id="sulg:FJR48_04725"/>